<dbReference type="RefSeq" id="WP_209647028.1">
    <property type="nucleotide sequence ID" value="NZ_JAGINW010000001.1"/>
</dbReference>
<dbReference type="InterPro" id="IPR008333">
    <property type="entry name" value="Cbr1-like_FAD-bd_dom"/>
</dbReference>
<protein>
    <recommendedName>
        <fullName evidence="3">nitric oxide dioxygenase</fullName>
        <ecNumber evidence="3">1.14.12.17</ecNumber>
    </recommendedName>
</protein>
<dbReference type="InterPro" id="IPR009050">
    <property type="entry name" value="Globin-like_sf"/>
</dbReference>
<organism evidence="17 18">
    <name type="scientific">Kibdelosporangium banguiense</name>
    <dbReference type="NCBI Taxonomy" id="1365924"/>
    <lineage>
        <taxon>Bacteria</taxon>
        <taxon>Bacillati</taxon>
        <taxon>Actinomycetota</taxon>
        <taxon>Actinomycetes</taxon>
        <taxon>Pseudonocardiales</taxon>
        <taxon>Pseudonocardiaceae</taxon>
        <taxon>Kibdelosporangium</taxon>
    </lineage>
</organism>
<name>A0ABS4U2H3_9PSEU</name>
<keyword evidence="8" id="KW-0521">NADP</keyword>
<comment type="catalytic activity">
    <reaction evidence="12">
        <text>2 nitric oxide + NADH + 2 O2 = 2 nitrate + NAD(+) + H(+)</text>
        <dbReference type="Rhea" id="RHEA:19469"/>
        <dbReference type="ChEBI" id="CHEBI:15378"/>
        <dbReference type="ChEBI" id="CHEBI:15379"/>
        <dbReference type="ChEBI" id="CHEBI:16480"/>
        <dbReference type="ChEBI" id="CHEBI:17632"/>
        <dbReference type="ChEBI" id="CHEBI:57540"/>
        <dbReference type="ChEBI" id="CHEBI:57945"/>
        <dbReference type="EC" id="1.14.12.17"/>
    </reaction>
</comment>
<gene>
    <name evidence="17" type="ORF">JOF56_010798</name>
</gene>
<dbReference type="Proteomes" id="UP001519332">
    <property type="component" value="Unassembled WGS sequence"/>
</dbReference>
<dbReference type="InterPro" id="IPR039261">
    <property type="entry name" value="FNR_nucleotide-bd"/>
</dbReference>
<keyword evidence="10" id="KW-0411">Iron-sulfur</keyword>
<comment type="cofactor">
    <cofactor evidence="1">
        <name>heme b</name>
        <dbReference type="ChEBI" id="CHEBI:60344"/>
    </cofactor>
</comment>
<dbReference type="EC" id="1.14.12.17" evidence="3"/>
<dbReference type="Pfam" id="PF00970">
    <property type="entry name" value="FAD_binding_6"/>
    <property type="match status" value="1"/>
</dbReference>
<keyword evidence="9" id="KW-0408">Iron</keyword>
<evidence type="ECO:0000259" key="16">
    <source>
        <dbReference type="PROSITE" id="PS51384"/>
    </source>
</evidence>
<evidence type="ECO:0000256" key="12">
    <source>
        <dbReference type="ARBA" id="ARBA00048649"/>
    </source>
</evidence>
<dbReference type="Gene3D" id="3.40.50.80">
    <property type="entry name" value="Nucleotide-binding domain of ferredoxin-NADP reductase (FNR) module"/>
    <property type="match status" value="1"/>
</dbReference>
<evidence type="ECO:0000256" key="14">
    <source>
        <dbReference type="RuleBase" id="RU000356"/>
    </source>
</evidence>
<evidence type="ECO:0000256" key="13">
    <source>
        <dbReference type="ARBA" id="ARBA00049433"/>
    </source>
</evidence>
<comment type="caution">
    <text evidence="17">The sequence shown here is derived from an EMBL/GenBank/DDBJ whole genome shotgun (WGS) entry which is preliminary data.</text>
</comment>
<evidence type="ECO:0000256" key="2">
    <source>
        <dbReference type="ARBA" id="ARBA00006401"/>
    </source>
</evidence>
<evidence type="ECO:0000256" key="11">
    <source>
        <dbReference type="ARBA" id="ARBA00023027"/>
    </source>
</evidence>
<proteinExistence type="inferred from homology"/>
<keyword evidence="6" id="KW-0001">2Fe-2S</keyword>
<dbReference type="PANTHER" id="PTHR43396:SF3">
    <property type="entry name" value="FLAVOHEMOPROTEIN"/>
    <property type="match status" value="1"/>
</dbReference>
<dbReference type="PROSITE" id="PS51384">
    <property type="entry name" value="FAD_FR"/>
    <property type="match status" value="1"/>
</dbReference>
<keyword evidence="4 14" id="KW-0349">Heme</keyword>
<dbReference type="InterPro" id="IPR012292">
    <property type="entry name" value="Globin/Proto"/>
</dbReference>
<dbReference type="PANTHER" id="PTHR43396">
    <property type="entry name" value="FLAVOHEMOPROTEIN"/>
    <property type="match status" value="1"/>
</dbReference>
<evidence type="ECO:0000256" key="7">
    <source>
        <dbReference type="ARBA" id="ARBA00022723"/>
    </source>
</evidence>
<dbReference type="EMBL" id="JAGINW010000001">
    <property type="protein sequence ID" value="MBP2330413.1"/>
    <property type="molecule type" value="Genomic_DNA"/>
</dbReference>
<sequence length="405" mass="43893">MLSHRSFTVVQAALPAVRAHAMAISTEFYRSLFAARPELLNLFNRGNQANGEQQQALAGAVAAYAGYLVGEPVPAMDAVVDRIAHKHASLGIRPEQYTVVGQHLLGAIGEVLGEAATPEVVAAMDEVYWLFAVRLIAAETRLYQQTGVDPANPLSPWRVIGRREEATDVVSLLLTPISGTVPQHLPGQYVTIEVDLPDGTRQSRQYTLSQAADYGTLRITVRRVRGHDGNPDGTVSSLLTSSTKVGDVVRVSHPFGDAVLGDDTGPLLLASAGIGVTQTAALLEHVARHQPDRQVTVVHAEREPGRHALADYIGHYGARLDSFRHFTFYDTNAPSGDQQGPVRPDEIELPSDVTAHLCGPIPFMRGIRASLLDRGVPAHRIHYEVFGPDLWSHSFRVQESPATTS</sequence>
<dbReference type="InterPro" id="IPR017938">
    <property type="entry name" value="Riboflavin_synthase-like_b-brl"/>
</dbReference>
<evidence type="ECO:0000259" key="15">
    <source>
        <dbReference type="PROSITE" id="PS01033"/>
    </source>
</evidence>
<evidence type="ECO:0000256" key="1">
    <source>
        <dbReference type="ARBA" id="ARBA00001970"/>
    </source>
</evidence>
<evidence type="ECO:0000313" key="17">
    <source>
        <dbReference type="EMBL" id="MBP2330413.1"/>
    </source>
</evidence>
<dbReference type="SUPFAM" id="SSF52343">
    <property type="entry name" value="Ferredoxin reductase-like, C-terminal NADP-linked domain"/>
    <property type="match status" value="1"/>
</dbReference>
<evidence type="ECO:0000256" key="8">
    <source>
        <dbReference type="ARBA" id="ARBA00022857"/>
    </source>
</evidence>
<evidence type="ECO:0000256" key="4">
    <source>
        <dbReference type="ARBA" id="ARBA00022617"/>
    </source>
</evidence>
<keyword evidence="5 14" id="KW-0561">Oxygen transport</keyword>
<evidence type="ECO:0000256" key="3">
    <source>
        <dbReference type="ARBA" id="ARBA00012229"/>
    </source>
</evidence>
<evidence type="ECO:0000313" key="18">
    <source>
        <dbReference type="Proteomes" id="UP001519332"/>
    </source>
</evidence>
<accession>A0ABS4U2H3</accession>
<comment type="similarity">
    <text evidence="2">In the C-terminal section; belongs to the flavoprotein pyridine nucleotide cytochrome reductase family.</text>
</comment>
<dbReference type="GO" id="GO:0008941">
    <property type="term" value="F:nitric oxide dioxygenase NAD(P)H activity"/>
    <property type="evidence" value="ECO:0007669"/>
    <property type="project" value="UniProtKB-EC"/>
</dbReference>
<evidence type="ECO:0000256" key="5">
    <source>
        <dbReference type="ARBA" id="ARBA00022621"/>
    </source>
</evidence>
<dbReference type="InterPro" id="IPR017927">
    <property type="entry name" value="FAD-bd_FR_type"/>
</dbReference>
<evidence type="ECO:0000256" key="6">
    <source>
        <dbReference type="ARBA" id="ARBA00022714"/>
    </source>
</evidence>
<dbReference type="SUPFAM" id="SSF63380">
    <property type="entry name" value="Riboflavin synthase domain-like"/>
    <property type="match status" value="1"/>
</dbReference>
<dbReference type="CDD" id="cd06184">
    <property type="entry name" value="flavohem_like_fad_nad_binding"/>
    <property type="match status" value="1"/>
</dbReference>
<keyword evidence="17" id="KW-0223">Dioxygenase</keyword>
<dbReference type="SUPFAM" id="SSF46458">
    <property type="entry name" value="Globin-like"/>
    <property type="match status" value="1"/>
</dbReference>
<dbReference type="Pfam" id="PF00042">
    <property type="entry name" value="Globin"/>
    <property type="match status" value="1"/>
</dbReference>
<keyword evidence="11" id="KW-0520">NAD</keyword>
<evidence type="ECO:0000256" key="10">
    <source>
        <dbReference type="ARBA" id="ARBA00023014"/>
    </source>
</evidence>
<dbReference type="InterPro" id="IPR000971">
    <property type="entry name" value="Globin"/>
</dbReference>
<dbReference type="PROSITE" id="PS01033">
    <property type="entry name" value="GLOBIN"/>
    <property type="match status" value="1"/>
</dbReference>
<keyword evidence="17" id="KW-0560">Oxidoreductase</keyword>
<comment type="similarity">
    <text evidence="14">Belongs to the globin family.</text>
</comment>
<reference evidence="17 18" key="1">
    <citation type="submission" date="2021-03" db="EMBL/GenBank/DDBJ databases">
        <title>Sequencing the genomes of 1000 actinobacteria strains.</title>
        <authorList>
            <person name="Klenk H.-P."/>
        </authorList>
    </citation>
    <scope>NUCLEOTIDE SEQUENCE [LARGE SCALE GENOMIC DNA]</scope>
    <source>
        <strain evidence="17 18">DSM 46670</strain>
    </source>
</reference>
<keyword evidence="7" id="KW-0479">Metal-binding</keyword>
<feature type="domain" description="Globin" evidence="15">
    <location>
        <begin position="1"/>
        <end position="140"/>
    </location>
</feature>
<keyword evidence="18" id="KW-1185">Reference proteome</keyword>
<dbReference type="Gene3D" id="2.40.30.10">
    <property type="entry name" value="Translation factors"/>
    <property type="match status" value="1"/>
</dbReference>
<comment type="catalytic activity">
    <reaction evidence="13">
        <text>2 nitric oxide + NADPH + 2 O2 = 2 nitrate + NADP(+) + H(+)</text>
        <dbReference type="Rhea" id="RHEA:19465"/>
        <dbReference type="ChEBI" id="CHEBI:15378"/>
        <dbReference type="ChEBI" id="CHEBI:15379"/>
        <dbReference type="ChEBI" id="CHEBI:16480"/>
        <dbReference type="ChEBI" id="CHEBI:17632"/>
        <dbReference type="ChEBI" id="CHEBI:57783"/>
        <dbReference type="ChEBI" id="CHEBI:58349"/>
        <dbReference type="EC" id="1.14.12.17"/>
    </reaction>
</comment>
<keyword evidence="14" id="KW-0813">Transport</keyword>
<evidence type="ECO:0000256" key="9">
    <source>
        <dbReference type="ARBA" id="ARBA00023004"/>
    </source>
</evidence>
<dbReference type="Gene3D" id="1.10.490.10">
    <property type="entry name" value="Globins"/>
    <property type="match status" value="1"/>
</dbReference>
<feature type="domain" description="FAD-binding FR-type" evidence="16">
    <location>
        <begin position="152"/>
        <end position="261"/>
    </location>
</feature>